<sequence>MSCIIHFESESLPNDIKNEPFELGKSLKFGFFENQMTQVYLIDTKSNVDNYIKDISSDSIIFVDFEFVPSYLRQSERAPPICIFAFQCSKGIYIFKQTNYTPNESLKNFLSVNKFIGYSIRDSLERMKKIFGDDFSMDITDISKTYLKAHKIPAVISIVEDLFCDDILVKYKNSSMKKKNWNRKNLSYDDVCFVSFYLFLTSRCYQRFVGGDIDQILQKQKNKKQKSIKKVEIDKNILIRFNQETPLEFYRRKVWPLGSFQKIELFPGNLTQVGLFDAIEDFGKYESEISKSPIIALDIRFTSLKLLDAPPVCVFTFCSSSDVYVFLQRTIEKNERMKNFLSKKNGLKFIGKEIDERMNRMKMFFGDKFEINYEDIDKTVLKPNNKPTNYDAMINSILGQPCAVIKQYKHSDWNSKRFTVVQVARTAIWTLSIFNIYQKLIIKKNMQNEDWLNEEDIEFEYDDDDYSENYFGDANDE</sequence>
<name>A0ABR2HJ33_9EUKA</name>
<evidence type="ECO:0008006" key="3">
    <source>
        <dbReference type="Google" id="ProtNLM"/>
    </source>
</evidence>
<dbReference type="Proteomes" id="UP001470230">
    <property type="component" value="Unassembled WGS sequence"/>
</dbReference>
<accession>A0ABR2HJ33</accession>
<organism evidence="1 2">
    <name type="scientific">Tritrichomonas musculus</name>
    <dbReference type="NCBI Taxonomy" id="1915356"/>
    <lineage>
        <taxon>Eukaryota</taxon>
        <taxon>Metamonada</taxon>
        <taxon>Parabasalia</taxon>
        <taxon>Tritrichomonadida</taxon>
        <taxon>Tritrichomonadidae</taxon>
        <taxon>Tritrichomonas</taxon>
    </lineage>
</organism>
<protein>
    <recommendedName>
        <fullName evidence="3">3'-5' exonuclease domain-containing protein</fullName>
    </recommendedName>
</protein>
<comment type="caution">
    <text evidence="1">The sequence shown here is derived from an EMBL/GenBank/DDBJ whole genome shotgun (WGS) entry which is preliminary data.</text>
</comment>
<reference evidence="1 2" key="1">
    <citation type="submission" date="2024-04" db="EMBL/GenBank/DDBJ databases">
        <title>Tritrichomonas musculus Genome.</title>
        <authorList>
            <person name="Alves-Ferreira E."/>
            <person name="Grigg M."/>
            <person name="Lorenzi H."/>
            <person name="Galac M."/>
        </authorList>
    </citation>
    <scope>NUCLEOTIDE SEQUENCE [LARGE SCALE GENOMIC DNA]</scope>
    <source>
        <strain evidence="1 2">EAF2021</strain>
    </source>
</reference>
<dbReference type="InterPro" id="IPR036397">
    <property type="entry name" value="RNaseH_sf"/>
</dbReference>
<dbReference type="Gene3D" id="3.30.420.10">
    <property type="entry name" value="Ribonuclease H-like superfamily/Ribonuclease H"/>
    <property type="match status" value="2"/>
</dbReference>
<dbReference type="InterPro" id="IPR012337">
    <property type="entry name" value="RNaseH-like_sf"/>
</dbReference>
<gene>
    <name evidence="1" type="ORF">M9Y10_018913</name>
</gene>
<dbReference type="EMBL" id="JAPFFF010000027">
    <property type="protein sequence ID" value="KAK8847875.1"/>
    <property type="molecule type" value="Genomic_DNA"/>
</dbReference>
<dbReference type="SUPFAM" id="SSF53098">
    <property type="entry name" value="Ribonuclease H-like"/>
    <property type="match status" value="2"/>
</dbReference>
<proteinExistence type="predicted"/>
<evidence type="ECO:0000313" key="2">
    <source>
        <dbReference type="Proteomes" id="UP001470230"/>
    </source>
</evidence>
<keyword evidence="2" id="KW-1185">Reference proteome</keyword>
<evidence type="ECO:0000313" key="1">
    <source>
        <dbReference type="EMBL" id="KAK8847875.1"/>
    </source>
</evidence>